<evidence type="ECO:0000256" key="8">
    <source>
        <dbReference type="SAM" id="MobiDB-lite"/>
    </source>
</evidence>
<evidence type="ECO:0000259" key="9">
    <source>
        <dbReference type="PROSITE" id="PS50928"/>
    </source>
</evidence>
<evidence type="ECO:0000256" key="4">
    <source>
        <dbReference type="ARBA" id="ARBA00022692"/>
    </source>
</evidence>
<dbReference type="InterPro" id="IPR050809">
    <property type="entry name" value="UgpAE/MalFG_permease"/>
</dbReference>
<evidence type="ECO:0000313" key="10">
    <source>
        <dbReference type="EMBL" id="MFC4135540.1"/>
    </source>
</evidence>
<dbReference type="PANTHER" id="PTHR43227:SF8">
    <property type="entry name" value="DIACETYLCHITOBIOSE UPTAKE SYSTEM PERMEASE PROTEIN DASB"/>
    <property type="match status" value="1"/>
</dbReference>
<dbReference type="Proteomes" id="UP001595816">
    <property type="component" value="Unassembled WGS sequence"/>
</dbReference>
<organism evidence="10 11">
    <name type="scientific">Hamadaea flava</name>
    <dbReference type="NCBI Taxonomy" id="1742688"/>
    <lineage>
        <taxon>Bacteria</taxon>
        <taxon>Bacillati</taxon>
        <taxon>Actinomycetota</taxon>
        <taxon>Actinomycetes</taxon>
        <taxon>Micromonosporales</taxon>
        <taxon>Micromonosporaceae</taxon>
        <taxon>Hamadaea</taxon>
    </lineage>
</organism>
<dbReference type="SUPFAM" id="SSF161098">
    <property type="entry name" value="MetI-like"/>
    <property type="match status" value="1"/>
</dbReference>
<dbReference type="EMBL" id="JBHSAY010000023">
    <property type="protein sequence ID" value="MFC4135540.1"/>
    <property type="molecule type" value="Genomic_DNA"/>
</dbReference>
<keyword evidence="3" id="KW-1003">Cell membrane</keyword>
<evidence type="ECO:0000256" key="2">
    <source>
        <dbReference type="ARBA" id="ARBA00022448"/>
    </source>
</evidence>
<sequence>MSTLDEPAVARPLPAPRPSAARARRSRPRLPYLLILPALAVSLAVIGYPLIRVIVLSFQQWGVAQIFSDAGPPFVGLRNYSRILGDPVFWTVVVRTLVLTAVMVGLSMGVGVGLALLMERVHAWVRGVMTFSLIMAWAVPTFVSTQIFAWMTEQNFGVLNYVLGLGQHNWYTDAKQGLAVATLIVVWGAVPFITVTTYAALTQVPAELVEAARLDGAGGRQVFFGITLPSIKPVLVIVTALSIIWDFSVFNQIYILRNGAPSPDYQTLAIYAYMQAYQGHEYGYASAVAVVTVLLLLVVSVFYIRQLIKTGEAE</sequence>
<gene>
    <name evidence="10" type="ORF">ACFOZ4_33415</name>
</gene>
<feature type="region of interest" description="Disordered" evidence="8">
    <location>
        <begin position="1"/>
        <end position="22"/>
    </location>
</feature>
<keyword evidence="2 7" id="KW-0813">Transport</keyword>
<feature type="transmembrane region" description="Helical" evidence="7">
    <location>
        <begin position="128"/>
        <end position="151"/>
    </location>
</feature>
<keyword evidence="4 7" id="KW-0812">Transmembrane</keyword>
<feature type="transmembrane region" description="Helical" evidence="7">
    <location>
        <begin position="32"/>
        <end position="51"/>
    </location>
</feature>
<dbReference type="Pfam" id="PF00528">
    <property type="entry name" value="BPD_transp_1"/>
    <property type="match status" value="1"/>
</dbReference>
<dbReference type="InterPro" id="IPR000515">
    <property type="entry name" value="MetI-like"/>
</dbReference>
<dbReference type="Gene3D" id="1.10.3720.10">
    <property type="entry name" value="MetI-like"/>
    <property type="match status" value="1"/>
</dbReference>
<evidence type="ECO:0000256" key="1">
    <source>
        <dbReference type="ARBA" id="ARBA00004651"/>
    </source>
</evidence>
<accession>A0ABV8LWY9</accession>
<evidence type="ECO:0000313" key="11">
    <source>
        <dbReference type="Proteomes" id="UP001595816"/>
    </source>
</evidence>
<keyword evidence="11" id="KW-1185">Reference proteome</keyword>
<feature type="transmembrane region" description="Helical" evidence="7">
    <location>
        <begin position="178"/>
        <end position="201"/>
    </location>
</feature>
<feature type="domain" description="ABC transmembrane type-1" evidence="9">
    <location>
        <begin position="93"/>
        <end position="303"/>
    </location>
</feature>
<comment type="similarity">
    <text evidence="7">Belongs to the binding-protein-dependent transport system permease family.</text>
</comment>
<dbReference type="PROSITE" id="PS50928">
    <property type="entry name" value="ABC_TM1"/>
    <property type="match status" value="1"/>
</dbReference>
<feature type="transmembrane region" description="Helical" evidence="7">
    <location>
        <begin position="222"/>
        <end position="245"/>
    </location>
</feature>
<evidence type="ECO:0000256" key="5">
    <source>
        <dbReference type="ARBA" id="ARBA00022989"/>
    </source>
</evidence>
<dbReference type="RefSeq" id="WP_253750284.1">
    <property type="nucleotide sequence ID" value="NZ_JAMZDZ010000001.1"/>
</dbReference>
<dbReference type="InterPro" id="IPR035906">
    <property type="entry name" value="MetI-like_sf"/>
</dbReference>
<name>A0ABV8LWY9_9ACTN</name>
<feature type="transmembrane region" description="Helical" evidence="7">
    <location>
        <begin position="282"/>
        <end position="304"/>
    </location>
</feature>
<comment type="caution">
    <text evidence="10">The sequence shown here is derived from an EMBL/GenBank/DDBJ whole genome shotgun (WGS) entry which is preliminary data.</text>
</comment>
<dbReference type="PANTHER" id="PTHR43227">
    <property type="entry name" value="BLL4140 PROTEIN"/>
    <property type="match status" value="1"/>
</dbReference>
<comment type="subcellular location">
    <subcellularLocation>
        <location evidence="1 7">Cell membrane</location>
        <topology evidence="1 7">Multi-pass membrane protein</topology>
    </subcellularLocation>
</comment>
<evidence type="ECO:0000256" key="3">
    <source>
        <dbReference type="ARBA" id="ARBA00022475"/>
    </source>
</evidence>
<proteinExistence type="inferred from homology"/>
<keyword evidence="5 7" id="KW-1133">Transmembrane helix</keyword>
<evidence type="ECO:0000256" key="7">
    <source>
        <dbReference type="RuleBase" id="RU363032"/>
    </source>
</evidence>
<protein>
    <submittedName>
        <fullName evidence="10">Carbohydrate ABC transporter permease</fullName>
    </submittedName>
</protein>
<evidence type="ECO:0000256" key="6">
    <source>
        <dbReference type="ARBA" id="ARBA00023136"/>
    </source>
</evidence>
<keyword evidence="6 7" id="KW-0472">Membrane</keyword>
<reference evidence="11" key="1">
    <citation type="journal article" date="2019" name="Int. J. Syst. Evol. Microbiol.">
        <title>The Global Catalogue of Microorganisms (GCM) 10K type strain sequencing project: providing services to taxonomists for standard genome sequencing and annotation.</title>
        <authorList>
            <consortium name="The Broad Institute Genomics Platform"/>
            <consortium name="The Broad Institute Genome Sequencing Center for Infectious Disease"/>
            <person name="Wu L."/>
            <person name="Ma J."/>
        </authorList>
    </citation>
    <scope>NUCLEOTIDE SEQUENCE [LARGE SCALE GENOMIC DNA]</scope>
    <source>
        <strain evidence="11">CGMCC 4.7289</strain>
    </source>
</reference>
<feature type="transmembrane region" description="Helical" evidence="7">
    <location>
        <begin position="88"/>
        <end position="116"/>
    </location>
</feature>
<dbReference type="CDD" id="cd06261">
    <property type="entry name" value="TM_PBP2"/>
    <property type="match status" value="1"/>
</dbReference>